<evidence type="ECO:0000256" key="1">
    <source>
        <dbReference type="SAM" id="MobiDB-lite"/>
    </source>
</evidence>
<comment type="caution">
    <text evidence="3">The sequence shown here is derived from an EMBL/GenBank/DDBJ whole genome shotgun (WGS) entry which is preliminary data.</text>
</comment>
<feature type="compositionally biased region" description="Basic and acidic residues" evidence="1">
    <location>
        <begin position="305"/>
        <end position="329"/>
    </location>
</feature>
<dbReference type="Proteomes" id="UP000525652">
    <property type="component" value="Unassembled WGS sequence"/>
</dbReference>
<sequence length="481" mass="54107">MADENQNASRPLVAIAGASGFVGTFVRSELQDHFRFRGLTRSPTVAGRETDESGTEWKHCDLYSLPKVTEALEGCDYAVYLVHSMSPSSRLVQANFADLDLLLADNFIRAAEAAGVKRVVYLGGLLPEGKESISPHLKSRLEVEKALRSRTVPVVALRAGLVFGPGGSSFTMLIRLVQRLPMMILPQWVRSKTHSIDILDVVRAVDLGLSEEQFGEGTYDLGGHEPMTYRQLILETGRLLGKKVRFLDFPLNAFGLSRHWVALFGGVPTALVGPLLESLAHDLQAKPNPLLDQIKDGAVPFEESLRRSVDEEGRPRPNPRKDVQRSDRPKIKKAKQVRSVQRMPLPEGWSAEQVAKEYGEWLTKRFWGMLTVSQGNEGQIYFDWRWPKMRLLRLELTPYSNNGTRRRAFYITGGVLSRSPDPPGRLEFRIFPEEGFLVAAIHGFEPSLPWRIYSLTQAKIHLWVMRRFAKHLGKIGDSDSQ</sequence>
<dbReference type="PANTHER" id="PTHR48079">
    <property type="entry name" value="PROTEIN YEEZ"/>
    <property type="match status" value="1"/>
</dbReference>
<protein>
    <submittedName>
        <fullName evidence="3">NAD(P)H-binding protein</fullName>
    </submittedName>
</protein>
<evidence type="ECO:0000259" key="2">
    <source>
        <dbReference type="Pfam" id="PF13460"/>
    </source>
</evidence>
<dbReference type="SUPFAM" id="SSF51735">
    <property type="entry name" value="NAD(P)-binding Rossmann-fold domains"/>
    <property type="match status" value="1"/>
</dbReference>
<reference evidence="3 4" key="1">
    <citation type="submission" date="2020-07" db="EMBL/GenBank/DDBJ databases">
        <authorList>
            <person name="Feng X."/>
        </authorList>
    </citation>
    <scope>NUCLEOTIDE SEQUENCE [LARGE SCALE GENOMIC DNA]</scope>
    <source>
        <strain evidence="3 4">JCM14086</strain>
    </source>
</reference>
<dbReference type="RefSeq" id="WP_185694167.1">
    <property type="nucleotide sequence ID" value="NZ_JACHVA010000127.1"/>
</dbReference>
<dbReference type="AlphaFoldDB" id="A0A7X1B0T3"/>
<dbReference type="InterPro" id="IPR051783">
    <property type="entry name" value="NAD(P)-dependent_oxidoreduct"/>
</dbReference>
<evidence type="ECO:0000313" key="4">
    <source>
        <dbReference type="Proteomes" id="UP000525652"/>
    </source>
</evidence>
<name>A0A7X1B0T3_9BACT</name>
<dbReference type="GO" id="GO:0005737">
    <property type="term" value="C:cytoplasm"/>
    <property type="evidence" value="ECO:0007669"/>
    <property type="project" value="TreeGrafter"/>
</dbReference>
<evidence type="ECO:0000313" key="3">
    <source>
        <dbReference type="EMBL" id="MBC2603541.1"/>
    </source>
</evidence>
<dbReference type="InterPro" id="IPR036291">
    <property type="entry name" value="NAD(P)-bd_dom_sf"/>
</dbReference>
<dbReference type="GO" id="GO:0004029">
    <property type="term" value="F:aldehyde dehydrogenase (NAD+) activity"/>
    <property type="evidence" value="ECO:0007669"/>
    <property type="project" value="TreeGrafter"/>
</dbReference>
<dbReference type="Gene3D" id="3.40.50.720">
    <property type="entry name" value="NAD(P)-binding Rossmann-like Domain"/>
    <property type="match status" value="1"/>
</dbReference>
<dbReference type="InterPro" id="IPR016040">
    <property type="entry name" value="NAD(P)-bd_dom"/>
</dbReference>
<accession>A0A7X1B0T3</accession>
<proteinExistence type="predicted"/>
<keyword evidence="4" id="KW-1185">Reference proteome</keyword>
<feature type="region of interest" description="Disordered" evidence="1">
    <location>
        <begin position="305"/>
        <end position="337"/>
    </location>
</feature>
<dbReference type="PANTHER" id="PTHR48079:SF6">
    <property type="entry name" value="NAD(P)-BINDING DOMAIN-CONTAINING PROTEIN-RELATED"/>
    <property type="match status" value="1"/>
</dbReference>
<dbReference type="EMBL" id="JACHVA010000127">
    <property type="protein sequence ID" value="MBC2603541.1"/>
    <property type="molecule type" value="Genomic_DNA"/>
</dbReference>
<feature type="domain" description="NAD(P)-binding" evidence="2">
    <location>
        <begin position="17"/>
        <end position="159"/>
    </location>
</feature>
<gene>
    <name evidence="3" type="ORF">H5P30_17295</name>
</gene>
<dbReference type="Pfam" id="PF13460">
    <property type="entry name" value="NAD_binding_10"/>
    <property type="match status" value="1"/>
</dbReference>
<organism evidence="3 4">
    <name type="scientific">Puniceicoccus vermicola</name>
    <dbReference type="NCBI Taxonomy" id="388746"/>
    <lineage>
        <taxon>Bacteria</taxon>
        <taxon>Pseudomonadati</taxon>
        <taxon>Verrucomicrobiota</taxon>
        <taxon>Opitutia</taxon>
        <taxon>Puniceicoccales</taxon>
        <taxon>Puniceicoccaceae</taxon>
        <taxon>Puniceicoccus</taxon>
    </lineage>
</organism>